<proteinExistence type="inferred from homology"/>
<dbReference type="Pfam" id="PF00468">
    <property type="entry name" value="Ribosomal_L34"/>
    <property type="match status" value="1"/>
</dbReference>
<reference evidence="6 7" key="1">
    <citation type="journal article" date="2019" name="Nat. Ecol. Evol.">
        <title>Megaphylogeny resolves global patterns of mushroom evolution.</title>
        <authorList>
            <person name="Varga T."/>
            <person name="Krizsan K."/>
            <person name="Foldi C."/>
            <person name="Dima B."/>
            <person name="Sanchez-Garcia M."/>
            <person name="Sanchez-Ramirez S."/>
            <person name="Szollosi G.J."/>
            <person name="Szarkandi J.G."/>
            <person name="Papp V."/>
            <person name="Albert L."/>
            <person name="Andreopoulos W."/>
            <person name="Angelini C."/>
            <person name="Antonin V."/>
            <person name="Barry K.W."/>
            <person name="Bougher N.L."/>
            <person name="Buchanan P."/>
            <person name="Buyck B."/>
            <person name="Bense V."/>
            <person name="Catcheside P."/>
            <person name="Chovatia M."/>
            <person name="Cooper J."/>
            <person name="Damon W."/>
            <person name="Desjardin D."/>
            <person name="Finy P."/>
            <person name="Geml J."/>
            <person name="Haridas S."/>
            <person name="Hughes K."/>
            <person name="Justo A."/>
            <person name="Karasinski D."/>
            <person name="Kautmanova I."/>
            <person name="Kiss B."/>
            <person name="Kocsube S."/>
            <person name="Kotiranta H."/>
            <person name="LaButti K.M."/>
            <person name="Lechner B.E."/>
            <person name="Liimatainen K."/>
            <person name="Lipzen A."/>
            <person name="Lukacs Z."/>
            <person name="Mihaltcheva S."/>
            <person name="Morgado L.N."/>
            <person name="Niskanen T."/>
            <person name="Noordeloos M.E."/>
            <person name="Ohm R.A."/>
            <person name="Ortiz-Santana B."/>
            <person name="Ovrebo C."/>
            <person name="Racz N."/>
            <person name="Riley R."/>
            <person name="Savchenko A."/>
            <person name="Shiryaev A."/>
            <person name="Soop K."/>
            <person name="Spirin V."/>
            <person name="Szebenyi C."/>
            <person name="Tomsovsky M."/>
            <person name="Tulloss R.E."/>
            <person name="Uehling J."/>
            <person name="Grigoriev I.V."/>
            <person name="Vagvolgyi C."/>
            <person name="Papp T."/>
            <person name="Martin F.M."/>
            <person name="Miettinen O."/>
            <person name="Hibbett D.S."/>
            <person name="Nagy L.G."/>
        </authorList>
    </citation>
    <scope>NUCLEOTIDE SEQUENCE [LARGE SCALE GENOMIC DNA]</scope>
    <source>
        <strain evidence="6 7">CBS 166.37</strain>
    </source>
</reference>
<evidence type="ECO:0000256" key="3">
    <source>
        <dbReference type="ARBA" id="ARBA00023274"/>
    </source>
</evidence>
<dbReference type="STRING" id="68775.A0A5C3MGT7"/>
<feature type="region of interest" description="Disordered" evidence="5">
    <location>
        <begin position="74"/>
        <end position="93"/>
    </location>
</feature>
<keyword evidence="3" id="KW-0687">Ribonucleoprotein</keyword>
<evidence type="ECO:0000313" key="7">
    <source>
        <dbReference type="Proteomes" id="UP000308652"/>
    </source>
</evidence>
<dbReference type="OrthoDB" id="431691at2759"/>
<keyword evidence="2 6" id="KW-0689">Ribosomal protein</keyword>
<dbReference type="AlphaFoldDB" id="A0A5C3MGT7"/>
<evidence type="ECO:0000256" key="2">
    <source>
        <dbReference type="ARBA" id="ARBA00022980"/>
    </source>
</evidence>
<organism evidence="6 7">
    <name type="scientific">Crucibulum laeve</name>
    <dbReference type="NCBI Taxonomy" id="68775"/>
    <lineage>
        <taxon>Eukaryota</taxon>
        <taxon>Fungi</taxon>
        <taxon>Dikarya</taxon>
        <taxon>Basidiomycota</taxon>
        <taxon>Agaricomycotina</taxon>
        <taxon>Agaricomycetes</taxon>
        <taxon>Agaricomycetidae</taxon>
        <taxon>Agaricales</taxon>
        <taxon>Agaricineae</taxon>
        <taxon>Nidulariaceae</taxon>
        <taxon>Crucibulum</taxon>
    </lineage>
</organism>
<dbReference type="PANTHER" id="PTHR14503:SF4">
    <property type="entry name" value="LARGE RIBOSOMAL SUBUNIT PROTEIN BL34M"/>
    <property type="match status" value="1"/>
</dbReference>
<protein>
    <recommendedName>
        <fullName evidence="4">Large ribosomal subunit protein bL34m</fullName>
    </recommendedName>
</protein>
<gene>
    <name evidence="6" type="ORF">BDQ12DRAFT_27247</name>
</gene>
<sequence>MPRIARTLLQLIARPPVLPITSTAVRPSLSTTFSNPVPLMISRRLPNLPLISFISAVPTSSILGSLTQVRFAQRGSEYQPSQRKRKRKHGFLARKKSIGGRKVLSRRAAKGRRYLSH</sequence>
<dbReference type="Gene3D" id="1.10.287.3980">
    <property type="match status" value="1"/>
</dbReference>
<dbReference type="Proteomes" id="UP000308652">
    <property type="component" value="Unassembled WGS sequence"/>
</dbReference>
<dbReference type="FunFam" id="1.10.287.3980:FF:000001">
    <property type="entry name" value="Mitochondrial ribosomal protein L34"/>
    <property type="match status" value="1"/>
</dbReference>
<dbReference type="GO" id="GO:0006412">
    <property type="term" value="P:translation"/>
    <property type="evidence" value="ECO:0007669"/>
    <property type="project" value="InterPro"/>
</dbReference>
<dbReference type="PANTHER" id="PTHR14503">
    <property type="entry name" value="MITOCHONDRIAL RIBOSOMAL PROTEIN 34 FAMILY MEMBER"/>
    <property type="match status" value="1"/>
</dbReference>
<evidence type="ECO:0000256" key="1">
    <source>
        <dbReference type="ARBA" id="ARBA00010111"/>
    </source>
</evidence>
<accession>A0A5C3MGT7</accession>
<evidence type="ECO:0000313" key="6">
    <source>
        <dbReference type="EMBL" id="TFK44614.1"/>
    </source>
</evidence>
<evidence type="ECO:0000256" key="4">
    <source>
        <dbReference type="ARBA" id="ARBA00035274"/>
    </source>
</evidence>
<dbReference type="HAMAP" id="MF_00391">
    <property type="entry name" value="Ribosomal_bL34"/>
    <property type="match status" value="1"/>
</dbReference>
<keyword evidence="7" id="KW-1185">Reference proteome</keyword>
<evidence type="ECO:0000256" key="5">
    <source>
        <dbReference type="SAM" id="MobiDB-lite"/>
    </source>
</evidence>
<dbReference type="NCBIfam" id="TIGR01030">
    <property type="entry name" value="rpmH_bact"/>
    <property type="match status" value="1"/>
</dbReference>
<dbReference type="InterPro" id="IPR000271">
    <property type="entry name" value="Ribosomal_bL34"/>
</dbReference>
<dbReference type="GO" id="GO:0005762">
    <property type="term" value="C:mitochondrial large ribosomal subunit"/>
    <property type="evidence" value="ECO:0007669"/>
    <property type="project" value="TreeGrafter"/>
</dbReference>
<dbReference type="GO" id="GO:0003735">
    <property type="term" value="F:structural constituent of ribosome"/>
    <property type="evidence" value="ECO:0007669"/>
    <property type="project" value="InterPro"/>
</dbReference>
<name>A0A5C3MGT7_9AGAR</name>
<feature type="compositionally biased region" description="Basic residues" evidence="5">
    <location>
        <begin position="82"/>
        <end position="93"/>
    </location>
</feature>
<comment type="similarity">
    <text evidence="1">Belongs to the bacterial ribosomal protein bL34 family.</text>
</comment>
<dbReference type="EMBL" id="ML213590">
    <property type="protein sequence ID" value="TFK44614.1"/>
    <property type="molecule type" value="Genomic_DNA"/>
</dbReference>